<dbReference type="PANTHER" id="PTHR47634:SF9">
    <property type="entry name" value="PROTEIN KINASE DOMAIN-CONTAINING PROTEIN-RELATED"/>
    <property type="match status" value="1"/>
</dbReference>
<evidence type="ECO:0000259" key="9">
    <source>
        <dbReference type="PROSITE" id="PS50011"/>
    </source>
</evidence>
<dbReference type="InterPro" id="IPR008271">
    <property type="entry name" value="Ser/Thr_kinase_AS"/>
</dbReference>
<evidence type="ECO:0000256" key="2">
    <source>
        <dbReference type="ARBA" id="ARBA00022527"/>
    </source>
</evidence>
<keyword evidence="11" id="KW-1185">Reference proteome</keyword>
<dbReference type="EC" id="2.7.11.1" evidence="1"/>
<keyword evidence="5" id="KW-0418">Kinase</keyword>
<dbReference type="Proteomes" id="UP000234254">
    <property type="component" value="Unassembled WGS sequence"/>
</dbReference>
<evidence type="ECO:0000256" key="7">
    <source>
        <dbReference type="ARBA" id="ARBA00047899"/>
    </source>
</evidence>
<dbReference type="GeneID" id="36541666"/>
<dbReference type="OrthoDB" id="5979581at2759"/>
<reference evidence="10" key="1">
    <citation type="submission" date="2016-12" db="EMBL/GenBank/DDBJ databases">
        <title>The genomes of Aspergillus section Nigri reveals drivers in fungal speciation.</title>
        <authorList>
            <consortium name="DOE Joint Genome Institute"/>
            <person name="Vesth T.C."/>
            <person name="Nybo J."/>
            <person name="Theobald S."/>
            <person name="Brandl J."/>
            <person name="Frisvad J.C."/>
            <person name="Nielsen K.F."/>
            <person name="Lyhne E.K."/>
            <person name="Kogle M.E."/>
            <person name="Kuo A."/>
            <person name="Riley R."/>
            <person name="Clum A."/>
            <person name="Nolan M."/>
            <person name="Lipzen A."/>
            <person name="Salamov A."/>
            <person name="Henrissat B."/>
            <person name="Wiebenga A."/>
            <person name="De vries R.P."/>
            <person name="Grigoriev I.V."/>
            <person name="Mortensen U.H."/>
            <person name="Andersen M.R."/>
            <person name="Baker S.E."/>
        </authorList>
    </citation>
    <scope>NUCLEOTIDE SEQUENCE</scope>
    <source>
        <strain evidence="10">IBT 28561</strain>
    </source>
</reference>
<keyword evidence="2" id="KW-0723">Serine/threonine-protein kinase</keyword>
<dbReference type="Gene3D" id="1.10.510.10">
    <property type="entry name" value="Transferase(Phosphotransferase) domain 1"/>
    <property type="match status" value="1"/>
</dbReference>
<comment type="catalytic activity">
    <reaction evidence="7">
        <text>L-threonyl-[protein] + ATP = O-phospho-L-threonyl-[protein] + ADP + H(+)</text>
        <dbReference type="Rhea" id="RHEA:46608"/>
        <dbReference type="Rhea" id="RHEA-COMP:11060"/>
        <dbReference type="Rhea" id="RHEA-COMP:11605"/>
        <dbReference type="ChEBI" id="CHEBI:15378"/>
        <dbReference type="ChEBI" id="CHEBI:30013"/>
        <dbReference type="ChEBI" id="CHEBI:30616"/>
        <dbReference type="ChEBI" id="CHEBI:61977"/>
        <dbReference type="ChEBI" id="CHEBI:456216"/>
        <dbReference type="EC" id="2.7.11.1"/>
    </reaction>
</comment>
<dbReference type="Gene3D" id="3.30.200.20">
    <property type="entry name" value="Phosphorylase Kinase, domain 1"/>
    <property type="match status" value="1"/>
</dbReference>
<sequence length="385" mass="44739">MKQPVEEENTPYYDSRLFYPARLGDVLTSRYQLAAKLGYRSNSTVWLARDLDREKYVALKINASFAQRRDTVEAELDTLRIISEANPRHIGYPFVRHLLDSFQLEYESTKCLVLVFEPLREPLWLYRQRFTGDTIPSDVLRIMLQMILHGLDYLHSECHVIHTDLKPDNIMVKLEDPSILEESAKDEYEHPLPQKTNLHGRTVYLSRNNYGLPRKTTGIIQITDFDLSVSGDQPHDGCIQAEIYRAPEVILDAGFSYSADIWNLGVMLWDVLEGKKLFKDIDPVHVHEYNELNHLARITALLGPPPKELLDKGKRTPCFYKAGALNGPTVEPTNFNFENLLTTVRGEDKRMFIEFVKRMLRWRPEERSTARELLQDPWLFTESED</sequence>
<feature type="domain" description="Protein kinase" evidence="9">
    <location>
        <begin position="31"/>
        <end position="379"/>
    </location>
</feature>
<name>A0A2I1D8K3_ASPC2</name>
<dbReference type="GO" id="GO:0000245">
    <property type="term" value="P:spliceosomal complex assembly"/>
    <property type="evidence" value="ECO:0007669"/>
    <property type="project" value="TreeGrafter"/>
</dbReference>
<evidence type="ECO:0000256" key="6">
    <source>
        <dbReference type="ARBA" id="ARBA00022840"/>
    </source>
</evidence>
<dbReference type="Pfam" id="PF00069">
    <property type="entry name" value="Pkinase"/>
    <property type="match status" value="1"/>
</dbReference>
<evidence type="ECO:0000256" key="1">
    <source>
        <dbReference type="ARBA" id="ARBA00012513"/>
    </source>
</evidence>
<evidence type="ECO:0000313" key="11">
    <source>
        <dbReference type="Proteomes" id="UP000234254"/>
    </source>
</evidence>
<dbReference type="VEuPathDB" id="FungiDB:P168DRAFT_248885"/>
<keyword evidence="6" id="KW-0067">ATP-binding</keyword>
<dbReference type="PROSITE" id="PS50011">
    <property type="entry name" value="PROTEIN_KINASE_DOM"/>
    <property type="match status" value="1"/>
</dbReference>
<protein>
    <recommendedName>
        <fullName evidence="1">non-specific serine/threonine protein kinase</fullName>
        <ecNumber evidence="1">2.7.11.1</ecNumber>
    </recommendedName>
</protein>
<keyword evidence="4" id="KW-0547">Nucleotide-binding</keyword>
<keyword evidence="3" id="KW-0808">Transferase</keyword>
<dbReference type="PANTHER" id="PTHR47634">
    <property type="entry name" value="PROTEIN KINASE DOMAIN-CONTAINING PROTEIN-RELATED"/>
    <property type="match status" value="1"/>
</dbReference>
<evidence type="ECO:0000256" key="3">
    <source>
        <dbReference type="ARBA" id="ARBA00022679"/>
    </source>
</evidence>
<dbReference type="RefSeq" id="XP_024694794.1">
    <property type="nucleotide sequence ID" value="XM_024834142.1"/>
</dbReference>
<dbReference type="GO" id="GO:0005524">
    <property type="term" value="F:ATP binding"/>
    <property type="evidence" value="ECO:0007669"/>
    <property type="project" value="UniProtKB-KW"/>
</dbReference>
<dbReference type="GO" id="GO:0050684">
    <property type="term" value="P:regulation of mRNA processing"/>
    <property type="evidence" value="ECO:0007669"/>
    <property type="project" value="TreeGrafter"/>
</dbReference>
<evidence type="ECO:0000256" key="8">
    <source>
        <dbReference type="ARBA" id="ARBA00048679"/>
    </source>
</evidence>
<evidence type="ECO:0000313" key="10">
    <source>
        <dbReference type="EMBL" id="PKY06200.1"/>
    </source>
</evidence>
<dbReference type="SUPFAM" id="SSF56112">
    <property type="entry name" value="Protein kinase-like (PK-like)"/>
    <property type="match status" value="1"/>
</dbReference>
<dbReference type="AlphaFoldDB" id="A0A2I1D8K3"/>
<evidence type="ECO:0000256" key="5">
    <source>
        <dbReference type="ARBA" id="ARBA00022777"/>
    </source>
</evidence>
<dbReference type="PROSITE" id="PS00108">
    <property type="entry name" value="PROTEIN_KINASE_ST"/>
    <property type="match status" value="1"/>
</dbReference>
<evidence type="ECO:0000256" key="4">
    <source>
        <dbReference type="ARBA" id="ARBA00022741"/>
    </source>
</evidence>
<dbReference type="GO" id="GO:0004674">
    <property type="term" value="F:protein serine/threonine kinase activity"/>
    <property type="evidence" value="ECO:0007669"/>
    <property type="project" value="UniProtKB-KW"/>
</dbReference>
<comment type="caution">
    <text evidence="10">The sequence shown here is derived from an EMBL/GenBank/DDBJ whole genome shotgun (WGS) entry which is preliminary data.</text>
</comment>
<dbReference type="InterPro" id="IPR000719">
    <property type="entry name" value="Prot_kinase_dom"/>
</dbReference>
<proteinExistence type="predicted"/>
<dbReference type="InterPro" id="IPR051334">
    <property type="entry name" value="SRPK"/>
</dbReference>
<comment type="catalytic activity">
    <reaction evidence="8">
        <text>L-seryl-[protein] + ATP = O-phospho-L-seryl-[protein] + ADP + H(+)</text>
        <dbReference type="Rhea" id="RHEA:17989"/>
        <dbReference type="Rhea" id="RHEA-COMP:9863"/>
        <dbReference type="Rhea" id="RHEA-COMP:11604"/>
        <dbReference type="ChEBI" id="CHEBI:15378"/>
        <dbReference type="ChEBI" id="CHEBI:29999"/>
        <dbReference type="ChEBI" id="CHEBI:30616"/>
        <dbReference type="ChEBI" id="CHEBI:83421"/>
        <dbReference type="ChEBI" id="CHEBI:456216"/>
        <dbReference type="EC" id="2.7.11.1"/>
    </reaction>
</comment>
<dbReference type="EMBL" id="MSFM01000003">
    <property type="protein sequence ID" value="PKY06200.1"/>
    <property type="molecule type" value="Genomic_DNA"/>
</dbReference>
<accession>A0A2I1D8K3</accession>
<dbReference type="InterPro" id="IPR011009">
    <property type="entry name" value="Kinase-like_dom_sf"/>
</dbReference>
<dbReference type="SMART" id="SM00220">
    <property type="entry name" value="S_TKc"/>
    <property type="match status" value="1"/>
</dbReference>
<gene>
    <name evidence="10" type="ORF">P168DRAFT_248885</name>
</gene>
<organism evidence="10 11">
    <name type="scientific">Aspergillus campestris (strain IBT 28561)</name>
    <dbReference type="NCBI Taxonomy" id="1392248"/>
    <lineage>
        <taxon>Eukaryota</taxon>
        <taxon>Fungi</taxon>
        <taxon>Dikarya</taxon>
        <taxon>Ascomycota</taxon>
        <taxon>Pezizomycotina</taxon>
        <taxon>Eurotiomycetes</taxon>
        <taxon>Eurotiomycetidae</taxon>
        <taxon>Eurotiales</taxon>
        <taxon>Aspergillaceae</taxon>
        <taxon>Aspergillus</taxon>
        <taxon>Aspergillus subgen. Circumdati</taxon>
    </lineage>
</organism>